<evidence type="ECO:0000256" key="2">
    <source>
        <dbReference type="PROSITE-ProRule" id="PRU00169"/>
    </source>
</evidence>
<name>A0ABW2J7M6_9BURK</name>
<comment type="caution">
    <text evidence="4">The sequence shown here is derived from an EMBL/GenBank/DDBJ whole genome shotgun (WGS) entry which is preliminary data.</text>
</comment>
<dbReference type="PANTHER" id="PTHR44591:SF3">
    <property type="entry name" value="RESPONSE REGULATORY DOMAIN-CONTAINING PROTEIN"/>
    <property type="match status" value="1"/>
</dbReference>
<evidence type="ECO:0000313" key="5">
    <source>
        <dbReference type="Proteomes" id="UP001596379"/>
    </source>
</evidence>
<feature type="domain" description="Response regulatory" evidence="3">
    <location>
        <begin position="14"/>
        <end position="132"/>
    </location>
</feature>
<dbReference type="Gene3D" id="3.40.50.2300">
    <property type="match status" value="1"/>
</dbReference>
<proteinExistence type="predicted"/>
<dbReference type="SUPFAM" id="SSF52172">
    <property type="entry name" value="CheY-like"/>
    <property type="match status" value="1"/>
</dbReference>
<accession>A0ABW2J7M6</accession>
<dbReference type="Proteomes" id="UP001596379">
    <property type="component" value="Unassembled WGS sequence"/>
</dbReference>
<dbReference type="InterPro" id="IPR011006">
    <property type="entry name" value="CheY-like_superfamily"/>
</dbReference>
<feature type="modified residue" description="4-aspartylphosphate" evidence="2">
    <location>
        <position position="63"/>
    </location>
</feature>
<organism evidence="4 5">
    <name type="scientific">Herminiimonas aquatilis</name>
    <dbReference type="NCBI Taxonomy" id="345342"/>
    <lineage>
        <taxon>Bacteria</taxon>
        <taxon>Pseudomonadati</taxon>
        <taxon>Pseudomonadota</taxon>
        <taxon>Betaproteobacteria</taxon>
        <taxon>Burkholderiales</taxon>
        <taxon>Oxalobacteraceae</taxon>
        <taxon>Herminiimonas</taxon>
    </lineage>
</organism>
<dbReference type="SUPFAM" id="SSF55073">
    <property type="entry name" value="Nucleotide cyclase"/>
    <property type="match status" value="1"/>
</dbReference>
<dbReference type="InterPro" id="IPR001789">
    <property type="entry name" value="Sig_transdc_resp-reg_receiver"/>
</dbReference>
<protein>
    <submittedName>
        <fullName evidence="4">Response regulator</fullName>
    </submittedName>
</protein>
<dbReference type="Pfam" id="PF00072">
    <property type="entry name" value="Response_reg"/>
    <property type="match status" value="1"/>
</dbReference>
<dbReference type="PROSITE" id="PS50110">
    <property type="entry name" value="RESPONSE_REGULATORY"/>
    <property type="match status" value="1"/>
</dbReference>
<dbReference type="Gene3D" id="3.30.70.270">
    <property type="match status" value="1"/>
</dbReference>
<dbReference type="PANTHER" id="PTHR44591">
    <property type="entry name" value="STRESS RESPONSE REGULATOR PROTEIN 1"/>
    <property type="match status" value="1"/>
</dbReference>
<evidence type="ECO:0000259" key="3">
    <source>
        <dbReference type="PROSITE" id="PS50110"/>
    </source>
</evidence>
<gene>
    <name evidence="4" type="ORF">ACFQO0_12515</name>
</gene>
<dbReference type="RefSeq" id="WP_382235125.1">
    <property type="nucleotide sequence ID" value="NZ_JBHTCC010000003.1"/>
</dbReference>
<dbReference type="InterPro" id="IPR043128">
    <property type="entry name" value="Rev_trsase/Diguanyl_cyclase"/>
</dbReference>
<evidence type="ECO:0000313" key="4">
    <source>
        <dbReference type="EMBL" id="MFC7299262.1"/>
    </source>
</evidence>
<dbReference type="InterPro" id="IPR050595">
    <property type="entry name" value="Bact_response_regulator"/>
</dbReference>
<dbReference type="InterPro" id="IPR029787">
    <property type="entry name" value="Nucleotide_cyclase"/>
</dbReference>
<evidence type="ECO:0000256" key="1">
    <source>
        <dbReference type="ARBA" id="ARBA00022553"/>
    </source>
</evidence>
<dbReference type="InterPro" id="IPR000160">
    <property type="entry name" value="GGDEF_dom"/>
</dbReference>
<reference evidence="5" key="1">
    <citation type="journal article" date="2019" name="Int. J. Syst. Evol. Microbiol.">
        <title>The Global Catalogue of Microorganisms (GCM) 10K type strain sequencing project: providing services to taxonomists for standard genome sequencing and annotation.</title>
        <authorList>
            <consortium name="The Broad Institute Genomics Platform"/>
            <consortium name="The Broad Institute Genome Sequencing Center for Infectious Disease"/>
            <person name="Wu L."/>
            <person name="Ma J."/>
        </authorList>
    </citation>
    <scope>NUCLEOTIDE SEQUENCE [LARGE SCALE GENOMIC DNA]</scope>
    <source>
        <strain evidence="5">CCUG 36956</strain>
    </source>
</reference>
<keyword evidence="1 2" id="KW-0597">Phosphoprotein</keyword>
<sequence length="392" mass="43140">MLTDSPRDISLKPRILIADDSRIVRATLIKRIEGMFEFREALDGEQAWEMLLIDPSIRVVISDLTMPKLDGYGLLSRIRNSKISRIRNMPVVVVSGSDEQAERDRAKAAGATDLITKGMSTGQLLSRLDILSKLISTQNEFERGLEALVQHTDTNQHIVLPSPEAWQEQAEGMRTNAIRQNRNFVVLTACIGLKHVELDAYPALPPSSVVNAIGQLLHRTVRQTDCVARTGEIEFTIATGSIHFDSARNFAERVCRAIAHANLIKDGQMALIASCGVVSITEYAGETMETERSLAAMRVTAKERALLGLHNAITGVIGTQEELLLKQGGHLSDIDVNTVVPVADGEVDLSIDLATLLRWIKEGKEDQVLGHIGKLSSELQPLVDLLLKQYKT</sequence>
<dbReference type="Pfam" id="PF00990">
    <property type="entry name" value="GGDEF"/>
    <property type="match status" value="1"/>
</dbReference>
<dbReference type="EMBL" id="JBHTCC010000003">
    <property type="protein sequence ID" value="MFC7299262.1"/>
    <property type="molecule type" value="Genomic_DNA"/>
</dbReference>
<dbReference type="SMART" id="SM00448">
    <property type="entry name" value="REC"/>
    <property type="match status" value="1"/>
</dbReference>
<keyword evidence="5" id="KW-1185">Reference proteome</keyword>